<evidence type="ECO:0000259" key="3">
    <source>
        <dbReference type="Pfam" id="PF03446"/>
    </source>
</evidence>
<proteinExistence type="inferred from homology"/>
<dbReference type="Pfam" id="PF03446">
    <property type="entry name" value="NAD_binding_2"/>
    <property type="match status" value="1"/>
</dbReference>
<feature type="domain" description="6-phosphogluconate dehydrogenase NADP-binding" evidence="3">
    <location>
        <begin position="4"/>
        <end position="152"/>
    </location>
</feature>
<dbReference type="Gene3D" id="1.10.1040.10">
    <property type="entry name" value="N-(1-d-carboxylethyl)-l-norvaline Dehydrogenase, domain 2"/>
    <property type="match status" value="1"/>
</dbReference>
<comment type="caution">
    <text evidence="5">The sequence shown here is derived from an EMBL/GenBank/DDBJ whole genome shotgun (WGS) entry which is preliminary data.</text>
</comment>
<dbReference type="InterPro" id="IPR051265">
    <property type="entry name" value="HIBADH-related_NP60_sf"/>
</dbReference>
<dbReference type="Gene3D" id="3.40.50.720">
    <property type="entry name" value="NAD(P)-binding Rossmann-like Domain"/>
    <property type="match status" value="1"/>
</dbReference>
<dbReference type="InterPro" id="IPR015815">
    <property type="entry name" value="HIBADH-related"/>
</dbReference>
<dbReference type="InterPro" id="IPR013328">
    <property type="entry name" value="6PGD_dom2"/>
</dbReference>
<dbReference type="Pfam" id="PF21761">
    <property type="entry name" value="RedAm-like_C"/>
    <property type="match status" value="1"/>
</dbReference>
<dbReference type="PANTHER" id="PTHR43580:SF2">
    <property type="entry name" value="CYTOKINE-LIKE NUCLEAR FACTOR N-PAC"/>
    <property type="match status" value="1"/>
</dbReference>
<evidence type="ECO:0000259" key="4">
    <source>
        <dbReference type="Pfam" id="PF21761"/>
    </source>
</evidence>
<dbReference type="AlphaFoldDB" id="A0A4Z1CHG4"/>
<feature type="domain" description="NADPH-dependent reductive aminase-like C-terminal" evidence="4">
    <location>
        <begin position="162"/>
        <end position="282"/>
    </location>
</feature>
<keyword evidence="6" id="KW-1185">Reference proteome</keyword>
<comment type="similarity">
    <text evidence="1">Belongs to the HIBADH-related family.</text>
</comment>
<dbReference type="RefSeq" id="WP_135839550.1">
    <property type="nucleotide sequence ID" value="NZ_SRRO01000001.1"/>
</dbReference>
<evidence type="ECO:0000256" key="1">
    <source>
        <dbReference type="ARBA" id="ARBA00009080"/>
    </source>
</evidence>
<dbReference type="GO" id="GO:0050661">
    <property type="term" value="F:NADP binding"/>
    <property type="evidence" value="ECO:0007669"/>
    <property type="project" value="InterPro"/>
</dbReference>
<sequence length="292" mass="31163">MTDVSILGTGLMGAAMARVLLRNGYSVTVWNRSPAKASHLKREGAVIASSATEAITASPLVFFVILSYDNVRALLTDALEHRDIGDVVNVVTGSPTEADELEAWTRENGITLLDGALLTYPKGIGRDDTVVLYSGDEGAWRRNETMLRGLAGGSQYLGHQARLANAVDHVSLSFVSIVQTAMLSTLAYAQVLGVPREQAVARMHRSLTNMKGYLDYALPMVDSGDFSATESTIDTWALSTRDFARGWRDAGLSGKAIAAAAETVRGAQEAGLGQFDLAAVYQFELGQADSSS</sequence>
<evidence type="ECO:0000313" key="6">
    <source>
        <dbReference type="Proteomes" id="UP000297496"/>
    </source>
</evidence>
<keyword evidence="2" id="KW-0560">Oxidoreductase</keyword>
<dbReference type="GO" id="GO:0016491">
    <property type="term" value="F:oxidoreductase activity"/>
    <property type="evidence" value="ECO:0007669"/>
    <property type="project" value="UniProtKB-KW"/>
</dbReference>
<evidence type="ECO:0000256" key="2">
    <source>
        <dbReference type="ARBA" id="ARBA00023002"/>
    </source>
</evidence>
<name>A0A4Z1CHG4_9ACTN</name>
<accession>A0A4Z1CHG4</accession>
<dbReference type="InterPro" id="IPR036291">
    <property type="entry name" value="NAD(P)-bd_dom_sf"/>
</dbReference>
<dbReference type="Proteomes" id="UP000297496">
    <property type="component" value="Unassembled WGS sequence"/>
</dbReference>
<reference evidence="5 6" key="1">
    <citation type="submission" date="2019-04" db="EMBL/GenBank/DDBJ databases">
        <title>Three New Species of Nocardioides, Nocardioides euryhalodurans sp. nov., Nocardioides seonyuensis sp. nov. and Nocardioides eburneoflavus sp. nov. Isolated from Soil.</title>
        <authorList>
            <person name="Roh S.G."/>
            <person name="Lee C."/>
            <person name="Kim M.-K."/>
            <person name="Kim S.B."/>
        </authorList>
    </citation>
    <scope>NUCLEOTIDE SEQUENCE [LARGE SCALE GENOMIC DNA]</scope>
    <source>
        <strain evidence="5 6">MMS17-SY213</strain>
    </source>
</reference>
<gene>
    <name evidence="5" type="ORF">EXE59_14540</name>
</gene>
<dbReference type="EMBL" id="SRRO01000001">
    <property type="protein sequence ID" value="TGN65047.1"/>
    <property type="molecule type" value="Genomic_DNA"/>
</dbReference>
<dbReference type="InterPro" id="IPR048666">
    <property type="entry name" value="RedAm-like_C"/>
</dbReference>
<evidence type="ECO:0000313" key="5">
    <source>
        <dbReference type="EMBL" id="TGN65047.1"/>
    </source>
</evidence>
<dbReference type="PANTHER" id="PTHR43580">
    <property type="entry name" value="OXIDOREDUCTASE GLYR1-RELATED"/>
    <property type="match status" value="1"/>
</dbReference>
<dbReference type="SUPFAM" id="SSF51735">
    <property type="entry name" value="NAD(P)-binding Rossmann-fold domains"/>
    <property type="match status" value="1"/>
</dbReference>
<dbReference type="InterPro" id="IPR006115">
    <property type="entry name" value="6PGDH_NADP-bd"/>
</dbReference>
<dbReference type="PIRSF" id="PIRSF000103">
    <property type="entry name" value="HIBADH"/>
    <property type="match status" value="1"/>
</dbReference>
<protein>
    <submittedName>
        <fullName evidence="5">NAD(P)-dependent oxidoreductase</fullName>
    </submittedName>
</protein>
<organism evidence="5 6">
    <name type="scientific">Nocardioides eburneiflavus</name>
    <dbReference type="NCBI Taxonomy" id="2518372"/>
    <lineage>
        <taxon>Bacteria</taxon>
        <taxon>Bacillati</taxon>
        <taxon>Actinomycetota</taxon>
        <taxon>Actinomycetes</taxon>
        <taxon>Propionibacteriales</taxon>
        <taxon>Nocardioidaceae</taxon>
        <taxon>Nocardioides</taxon>
    </lineage>
</organism>
<dbReference type="OrthoDB" id="5176214at2"/>